<evidence type="ECO:0000256" key="6">
    <source>
        <dbReference type="ARBA" id="ARBA00022989"/>
    </source>
</evidence>
<dbReference type="SUPFAM" id="SSF50911">
    <property type="entry name" value="Mannose 6-phosphate receptor domain"/>
    <property type="match status" value="1"/>
</dbReference>
<dbReference type="InterPro" id="IPR056606">
    <property type="entry name" value="Elapor1/2_C"/>
</dbReference>
<keyword evidence="8" id="KW-1015">Disulfide bond</keyword>
<evidence type="ECO:0000256" key="8">
    <source>
        <dbReference type="ARBA" id="ARBA00023157"/>
    </source>
</evidence>
<dbReference type="PANTHER" id="PTHR22727">
    <property type="entry name" value="PROTEIN CBG13728"/>
    <property type="match status" value="1"/>
</dbReference>
<sequence length="328" mass="35539">MTHNASVSYTWAFQRTNQPLETRQFVNNIARIYSITRALPPYIHPDCPTPCPGRTRASRAGRPARATRSTAGATATAECKDNVTDLSLYESEGGKPEGGASVRAFVCQSTIIPAGGRGFHTSLSSQSITLVDTFLGATVETTLGDITARPDLFPDAKHQLPNIIIYYRSSDVTASCMAGRSLVLLLRCDPDMSPQGDVTVPSPCPAGTCDGCSFHFLWRSSGACPLCSHHDSHRIEGACKHGLQGVVWVWKEPRVCVGKQTLPCDSVEADSCAMMEGETEGEPEDDVTYSKPSLIGKLKAREMVNTTKTCSSTHHRPKRWCGAKPHPM</sequence>
<evidence type="ECO:0000256" key="5">
    <source>
        <dbReference type="ARBA" id="ARBA00022729"/>
    </source>
</evidence>
<dbReference type="Gene3D" id="2.70.130.10">
    <property type="entry name" value="Mannose-6-phosphate receptor binding domain"/>
    <property type="match status" value="1"/>
</dbReference>
<comment type="similarity">
    <text evidence="2">Belongs to the ELAPOR family.</text>
</comment>
<reference evidence="12 13" key="1">
    <citation type="submission" date="2024-04" db="EMBL/GenBank/DDBJ databases">
        <authorList>
            <person name="Waldvogel A.-M."/>
            <person name="Schoenle A."/>
        </authorList>
    </citation>
    <scope>NUCLEOTIDE SEQUENCE [LARGE SCALE GENOMIC DNA]</scope>
</reference>
<keyword evidence="7" id="KW-0472">Membrane</keyword>
<keyword evidence="4" id="KW-0812">Transmembrane</keyword>
<keyword evidence="9" id="KW-0325">Glycoprotein</keyword>
<dbReference type="InterPro" id="IPR044865">
    <property type="entry name" value="MRH_dom"/>
</dbReference>
<keyword evidence="13" id="KW-1185">Reference proteome</keyword>
<gene>
    <name evidence="12" type="ORF">KC01_LOCUS7300</name>
</gene>
<organism evidence="12 13">
    <name type="scientific">Knipowitschia caucasica</name>
    <name type="common">Caucasian dwarf goby</name>
    <name type="synonym">Pomatoschistus caucasicus</name>
    <dbReference type="NCBI Taxonomy" id="637954"/>
    <lineage>
        <taxon>Eukaryota</taxon>
        <taxon>Metazoa</taxon>
        <taxon>Chordata</taxon>
        <taxon>Craniata</taxon>
        <taxon>Vertebrata</taxon>
        <taxon>Euteleostomi</taxon>
        <taxon>Actinopterygii</taxon>
        <taxon>Neopterygii</taxon>
        <taxon>Teleostei</taxon>
        <taxon>Neoteleostei</taxon>
        <taxon>Acanthomorphata</taxon>
        <taxon>Gobiaria</taxon>
        <taxon>Gobiiformes</taxon>
        <taxon>Gobioidei</taxon>
        <taxon>Gobiidae</taxon>
        <taxon>Gobiinae</taxon>
        <taxon>Knipowitschia</taxon>
    </lineage>
</organism>
<evidence type="ECO:0000313" key="13">
    <source>
        <dbReference type="Proteomes" id="UP001497482"/>
    </source>
</evidence>
<evidence type="ECO:0000256" key="2">
    <source>
        <dbReference type="ARBA" id="ARBA00007627"/>
    </source>
</evidence>
<keyword evidence="6" id="KW-1133">Transmembrane helix</keyword>
<accession>A0AAV2JDT7</accession>
<evidence type="ECO:0000256" key="4">
    <source>
        <dbReference type="ARBA" id="ARBA00022692"/>
    </source>
</evidence>
<dbReference type="InterPro" id="IPR056607">
    <property type="entry name" value="Elapor1/2_MRH"/>
</dbReference>
<protein>
    <recommendedName>
        <fullName evidence="11">MRH domain-containing protein</fullName>
    </recommendedName>
</protein>
<proteinExistence type="inferred from homology"/>
<evidence type="ECO:0000256" key="3">
    <source>
        <dbReference type="ARBA" id="ARBA00022475"/>
    </source>
</evidence>
<dbReference type="Pfam" id="PF23087">
    <property type="entry name" value="MRH_ELAPOR1_9th"/>
    <property type="match status" value="1"/>
</dbReference>
<dbReference type="GO" id="GO:0005886">
    <property type="term" value="C:plasma membrane"/>
    <property type="evidence" value="ECO:0007669"/>
    <property type="project" value="UniProtKB-SubCell"/>
</dbReference>
<dbReference type="EMBL" id="OZ035834">
    <property type="protein sequence ID" value="CAL1575803.1"/>
    <property type="molecule type" value="Genomic_DNA"/>
</dbReference>
<evidence type="ECO:0000256" key="7">
    <source>
        <dbReference type="ARBA" id="ARBA00023136"/>
    </source>
</evidence>
<evidence type="ECO:0000256" key="1">
    <source>
        <dbReference type="ARBA" id="ARBA00004251"/>
    </source>
</evidence>
<feature type="domain" description="MRH" evidence="11">
    <location>
        <begin position="77"/>
        <end position="226"/>
    </location>
</feature>
<evidence type="ECO:0000313" key="12">
    <source>
        <dbReference type="EMBL" id="CAL1575803.1"/>
    </source>
</evidence>
<name>A0AAV2JDT7_KNICA</name>
<evidence type="ECO:0000256" key="9">
    <source>
        <dbReference type="ARBA" id="ARBA00023180"/>
    </source>
</evidence>
<dbReference type="PANTHER" id="PTHR22727:SF3">
    <property type="entry name" value="ENDOSOME_LYSOSOME-ASSOCIATED APOPTOSIS AND AUTOPHAGY REGULATOR FAMILY MEMBER 2"/>
    <property type="match status" value="1"/>
</dbReference>
<keyword evidence="3" id="KW-1003">Cell membrane</keyword>
<dbReference type="Proteomes" id="UP001497482">
    <property type="component" value="Chromosome 12"/>
</dbReference>
<dbReference type="PROSITE" id="PS51914">
    <property type="entry name" value="MRH"/>
    <property type="match status" value="1"/>
</dbReference>
<feature type="region of interest" description="Disordered" evidence="10">
    <location>
        <begin position="53"/>
        <end position="74"/>
    </location>
</feature>
<dbReference type="GO" id="GO:0030513">
    <property type="term" value="P:positive regulation of BMP signaling pathway"/>
    <property type="evidence" value="ECO:0007669"/>
    <property type="project" value="TreeGrafter"/>
</dbReference>
<dbReference type="InterPro" id="IPR039181">
    <property type="entry name" value="Elapor1/2"/>
</dbReference>
<dbReference type="Pfam" id="PF23089">
    <property type="entry name" value="ELAPOR1_C"/>
    <property type="match status" value="1"/>
</dbReference>
<keyword evidence="5" id="KW-0732">Signal</keyword>
<evidence type="ECO:0000259" key="11">
    <source>
        <dbReference type="PROSITE" id="PS51914"/>
    </source>
</evidence>
<comment type="subcellular location">
    <subcellularLocation>
        <location evidence="1">Cell membrane</location>
        <topology evidence="1">Single-pass type I membrane protein</topology>
    </subcellularLocation>
</comment>
<dbReference type="InterPro" id="IPR009011">
    <property type="entry name" value="Man6P_isomerase_rcpt-bd_dom_sf"/>
</dbReference>
<evidence type="ECO:0000256" key="10">
    <source>
        <dbReference type="SAM" id="MobiDB-lite"/>
    </source>
</evidence>
<dbReference type="AlphaFoldDB" id="A0AAV2JDT7"/>